<protein>
    <submittedName>
        <fullName evidence="5">Transcriptional regulator, AraC family</fullName>
    </submittedName>
</protein>
<reference evidence="6" key="1">
    <citation type="submission" date="2016-11" db="EMBL/GenBank/DDBJ databases">
        <authorList>
            <person name="Varghese N."/>
            <person name="Submissions S."/>
        </authorList>
    </citation>
    <scope>NUCLEOTIDE SEQUENCE [LARGE SCALE GENOMIC DNA]</scope>
    <source>
        <strain evidence="6">DSM 26134</strain>
    </source>
</reference>
<evidence type="ECO:0000256" key="2">
    <source>
        <dbReference type="ARBA" id="ARBA00023125"/>
    </source>
</evidence>
<dbReference type="Gene3D" id="2.60.120.10">
    <property type="entry name" value="Jelly Rolls"/>
    <property type="match status" value="1"/>
</dbReference>
<dbReference type="SMART" id="SM00342">
    <property type="entry name" value="HTH_ARAC"/>
    <property type="match status" value="1"/>
</dbReference>
<keyword evidence="3" id="KW-0804">Transcription</keyword>
<feature type="domain" description="HTH araC/xylS-type" evidence="4">
    <location>
        <begin position="191"/>
        <end position="289"/>
    </location>
</feature>
<dbReference type="PROSITE" id="PS00041">
    <property type="entry name" value="HTH_ARAC_FAMILY_1"/>
    <property type="match status" value="1"/>
</dbReference>
<dbReference type="Gene3D" id="1.10.10.60">
    <property type="entry name" value="Homeodomain-like"/>
    <property type="match status" value="2"/>
</dbReference>
<dbReference type="InterPro" id="IPR037923">
    <property type="entry name" value="HTH-like"/>
</dbReference>
<dbReference type="PANTHER" id="PTHR43280:SF32">
    <property type="entry name" value="TRANSCRIPTIONAL REGULATORY PROTEIN"/>
    <property type="match status" value="1"/>
</dbReference>
<dbReference type="PROSITE" id="PS01124">
    <property type="entry name" value="HTH_ARAC_FAMILY_2"/>
    <property type="match status" value="1"/>
</dbReference>
<dbReference type="PANTHER" id="PTHR43280">
    <property type="entry name" value="ARAC-FAMILY TRANSCRIPTIONAL REGULATOR"/>
    <property type="match status" value="1"/>
</dbReference>
<dbReference type="STRING" id="156994.SAMN04488028_101480"/>
<dbReference type="GO" id="GO:0043565">
    <property type="term" value="F:sequence-specific DNA binding"/>
    <property type="evidence" value="ECO:0007669"/>
    <property type="project" value="InterPro"/>
</dbReference>
<dbReference type="InterPro" id="IPR003313">
    <property type="entry name" value="AraC-bd"/>
</dbReference>
<dbReference type="GO" id="GO:0003700">
    <property type="term" value="F:DNA-binding transcription factor activity"/>
    <property type="evidence" value="ECO:0007669"/>
    <property type="project" value="InterPro"/>
</dbReference>
<dbReference type="RefSeq" id="WP_073119086.1">
    <property type="nucleotide sequence ID" value="NZ_FRAA01000001.1"/>
</dbReference>
<evidence type="ECO:0000259" key="4">
    <source>
        <dbReference type="PROSITE" id="PS01124"/>
    </source>
</evidence>
<evidence type="ECO:0000313" key="6">
    <source>
        <dbReference type="Proteomes" id="UP000184474"/>
    </source>
</evidence>
<gene>
    <name evidence="5" type="ORF">SAMN04488028_101480</name>
</gene>
<dbReference type="PRINTS" id="PR00032">
    <property type="entry name" value="HTHARAC"/>
</dbReference>
<dbReference type="Pfam" id="PF02311">
    <property type="entry name" value="AraC_binding"/>
    <property type="match status" value="1"/>
</dbReference>
<dbReference type="InterPro" id="IPR018062">
    <property type="entry name" value="HTH_AraC-typ_CS"/>
</dbReference>
<sequence length="294" mass="34365">MAEHKGIPIYSLDKFKPVAGSALPFQVEVFDANRHFEVQYPHRHDFFEVLFLTQGSGIHVIDSNEYEIKPPCVFFLSPGQTHKLELSKDVDGYIFLFTAEFYLLDRSNKNKLLEFPFFFNLKQENPPLLLAEESDTQFLKGLFRQGAKVMEEEKSREFANSLLDLILNTCERLYPREQRAIEKGKGHLMVKRFRELIEEKYQLNLSIKQYAEELNVTENHLTHTVKELTGKTSKELVFDKQVLEIKRLLKHSDLSVSEISMQLGFKDQSYFSKFFKKFTGQTPNAYREESLKST</sequence>
<dbReference type="InterPro" id="IPR009057">
    <property type="entry name" value="Homeodomain-like_sf"/>
</dbReference>
<dbReference type="AlphaFoldDB" id="A0A1M6K8F9"/>
<dbReference type="EMBL" id="FRAA01000001">
    <property type="protein sequence ID" value="SHJ55262.1"/>
    <property type="molecule type" value="Genomic_DNA"/>
</dbReference>
<dbReference type="InterPro" id="IPR020449">
    <property type="entry name" value="Tscrpt_reg_AraC-type_HTH"/>
</dbReference>
<keyword evidence="1" id="KW-0805">Transcription regulation</keyword>
<dbReference type="SUPFAM" id="SSF51215">
    <property type="entry name" value="Regulatory protein AraC"/>
    <property type="match status" value="1"/>
</dbReference>
<dbReference type="InterPro" id="IPR014710">
    <property type="entry name" value="RmlC-like_jellyroll"/>
</dbReference>
<name>A0A1M6K8F9_REIAG</name>
<evidence type="ECO:0000256" key="1">
    <source>
        <dbReference type="ARBA" id="ARBA00023015"/>
    </source>
</evidence>
<organism evidence="5 6">
    <name type="scientific">Reichenbachiella agariperforans</name>
    <dbReference type="NCBI Taxonomy" id="156994"/>
    <lineage>
        <taxon>Bacteria</taxon>
        <taxon>Pseudomonadati</taxon>
        <taxon>Bacteroidota</taxon>
        <taxon>Cytophagia</taxon>
        <taxon>Cytophagales</taxon>
        <taxon>Reichenbachiellaceae</taxon>
        <taxon>Reichenbachiella</taxon>
    </lineage>
</organism>
<dbReference type="SUPFAM" id="SSF46689">
    <property type="entry name" value="Homeodomain-like"/>
    <property type="match status" value="1"/>
</dbReference>
<dbReference type="Pfam" id="PF12833">
    <property type="entry name" value="HTH_18"/>
    <property type="match status" value="1"/>
</dbReference>
<keyword evidence="6" id="KW-1185">Reference proteome</keyword>
<dbReference type="InterPro" id="IPR018060">
    <property type="entry name" value="HTH_AraC"/>
</dbReference>
<evidence type="ECO:0000256" key="3">
    <source>
        <dbReference type="ARBA" id="ARBA00023163"/>
    </source>
</evidence>
<proteinExistence type="predicted"/>
<evidence type="ECO:0000313" key="5">
    <source>
        <dbReference type="EMBL" id="SHJ55262.1"/>
    </source>
</evidence>
<dbReference type="Proteomes" id="UP000184474">
    <property type="component" value="Unassembled WGS sequence"/>
</dbReference>
<accession>A0A1M6K8F9</accession>
<keyword evidence="2" id="KW-0238">DNA-binding</keyword>